<dbReference type="PANTHER" id="PTHR43767">
    <property type="entry name" value="LONG-CHAIN-FATTY-ACID--COA LIGASE"/>
    <property type="match status" value="1"/>
</dbReference>
<dbReference type="InterPro" id="IPR050237">
    <property type="entry name" value="ATP-dep_AMP-bd_enzyme"/>
</dbReference>
<dbReference type="Pfam" id="PF00501">
    <property type="entry name" value="AMP-binding"/>
    <property type="match status" value="1"/>
</dbReference>
<feature type="domain" description="AMP-binding enzyme C-terminal" evidence="2">
    <location>
        <begin position="410"/>
        <end position="488"/>
    </location>
</feature>
<dbReference type="AlphaFoldDB" id="A0A1G9G9Y0"/>
<organism evidence="3 4">
    <name type="scientific">Alkalibacterium thalassium</name>
    <dbReference type="NCBI Taxonomy" id="426701"/>
    <lineage>
        <taxon>Bacteria</taxon>
        <taxon>Bacillati</taxon>
        <taxon>Bacillota</taxon>
        <taxon>Bacilli</taxon>
        <taxon>Lactobacillales</taxon>
        <taxon>Carnobacteriaceae</taxon>
        <taxon>Alkalibacterium</taxon>
    </lineage>
</organism>
<dbReference type="SUPFAM" id="SSF56801">
    <property type="entry name" value="Acetyl-CoA synthetase-like"/>
    <property type="match status" value="1"/>
</dbReference>
<evidence type="ECO:0000259" key="2">
    <source>
        <dbReference type="Pfam" id="PF13193"/>
    </source>
</evidence>
<gene>
    <name evidence="3" type="ORF">SAMN04488098_11031</name>
</gene>
<accession>A0A1G9G9Y0</accession>
<feature type="domain" description="AMP-dependent synthetase/ligase" evidence="1">
    <location>
        <begin position="8"/>
        <end position="359"/>
    </location>
</feature>
<dbReference type="Gene3D" id="3.40.50.12780">
    <property type="entry name" value="N-terminal domain of ligase-like"/>
    <property type="match status" value="1"/>
</dbReference>
<sequence>MSDWIKVKAKTHGNKVAITEPSKDGGEWTFKDLNIRAENLAHYLKEELGVQKGDRVGAFIPNDVSVFDLFFASIKIGAVFIPINWRLKPTEIEGIIEDSGLKNIFYATDHLDRLSNINPDYIKLDVDKEEYQKIVDPSEHRPFDSIKSEKDDLVMLLYTSGTTGRPKGVQLTHRTYLTNMQQQIASWDIETRHKALVSTPLFHVLGLVDSALPMLYTSAEIVLDRFFDIEKINTLISEYKPNVLIMIPTMFYGIIAGPNFNATQLKEVEVMVQGGAPPLPKVNEAFDMFGIKIFNAYGMTEAGLVTVTTETLYDETPESIGTPIMNVDTKIVGEDGEVVNTGELGELYIKGDNVTPGYYNLPEENKKAFTADGYFKTGDLVRENKNGTLTLVNRSKELIITGGENVLPSEVEAVLSKHPLIRTAVVVGYENEKYGESVSAAVMLNDDARNIDDWEETLNEFCLKNLAGYKTPKLYLELDEMPLTSVAKPDRLEIQRQMNEKAKKIV</sequence>
<dbReference type="InterPro" id="IPR045851">
    <property type="entry name" value="AMP-bd_C_sf"/>
</dbReference>
<protein>
    <submittedName>
        <fullName evidence="3">Long-chain acyl-CoA synthetase</fullName>
    </submittedName>
</protein>
<dbReference type="PROSITE" id="PS00455">
    <property type="entry name" value="AMP_BINDING"/>
    <property type="match status" value="1"/>
</dbReference>
<dbReference type="PANTHER" id="PTHR43767:SF1">
    <property type="entry name" value="NONRIBOSOMAL PEPTIDE SYNTHASE PES1 (EUROFUNG)-RELATED"/>
    <property type="match status" value="1"/>
</dbReference>
<dbReference type="Gene3D" id="3.30.300.30">
    <property type="match status" value="1"/>
</dbReference>
<dbReference type="Pfam" id="PF13193">
    <property type="entry name" value="AMP-binding_C"/>
    <property type="match status" value="1"/>
</dbReference>
<name>A0A1G9G9Y0_9LACT</name>
<dbReference type="Proteomes" id="UP000199433">
    <property type="component" value="Unassembled WGS sequence"/>
</dbReference>
<evidence type="ECO:0000313" key="3">
    <source>
        <dbReference type="EMBL" id="SDK97528.1"/>
    </source>
</evidence>
<reference evidence="4" key="1">
    <citation type="submission" date="2016-10" db="EMBL/GenBank/DDBJ databases">
        <authorList>
            <person name="Varghese N."/>
            <person name="Submissions S."/>
        </authorList>
    </citation>
    <scope>NUCLEOTIDE SEQUENCE [LARGE SCALE GENOMIC DNA]</scope>
    <source>
        <strain evidence="4">DSM 19181</strain>
    </source>
</reference>
<dbReference type="STRING" id="426701.SAMN04488098_11031"/>
<dbReference type="RefSeq" id="WP_218121450.1">
    <property type="nucleotide sequence ID" value="NZ_FNFK01000103.1"/>
</dbReference>
<dbReference type="EMBL" id="FNFK01000103">
    <property type="protein sequence ID" value="SDK97528.1"/>
    <property type="molecule type" value="Genomic_DNA"/>
</dbReference>
<dbReference type="InterPro" id="IPR000873">
    <property type="entry name" value="AMP-dep_synth/lig_dom"/>
</dbReference>
<keyword evidence="4" id="KW-1185">Reference proteome</keyword>
<evidence type="ECO:0000259" key="1">
    <source>
        <dbReference type="Pfam" id="PF00501"/>
    </source>
</evidence>
<dbReference type="InterPro" id="IPR042099">
    <property type="entry name" value="ANL_N_sf"/>
</dbReference>
<dbReference type="InterPro" id="IPR025110">
    <property type="entry name" value="AMP-bd_C"/>
</dbReference>
<dbReference type="InterPro" id="IPR020845">
    <property type="entry name" value="AMP-binding_CS"/>
</dbReference>
<evidence type="ECO:0000313" key="4">
    <source>
        <dbReference type="Proteomes" id="UP000199433"/>
    </source>
</evidence>
<proteinExistence type="predicted"/>
<dbReference type="GO" id="GO:0016878">
    <property type="term" value="F:acid-thiol ligase activity"/>
    <property type="evidence" value="ECO:0007669"/>
    <property type="project" value="UniProtKB-ARBA"/>
</dbReference>